<protein>
    <submittedName>
        <fullName evidence="1">Uncharacterized protein</fullName>
    </submittedName>
</protein>
<dbReference type="Proteomes" id="UP001602245">
    <property type="component" value="Unassembled WGS sequence"/>
</dbReference>
<name>A0ABW6WRJ2_9ACTN</name>
<gene>
    <name evidence="1" type="ORF">ACFY35_41315</name>
</gene>
<organism evidence="1 2">
    <name type="scientific">Paractinoplanes globisporus</name>
    <dbReference type="NCBI Taxonomy" id="113565"/>
    <lineage>
        <taxon>Bacteria</taxon>
        <taxon>Bacillati</taxon>
        <taxon>Actinomycetota</taxon>
        <taxon>Actinomycetes</taxon>
        <taxon>Micromonosporales</taxon>
        <taxon>Micromonosporaceae</taxon>
        <taxon>Paractinoplanes</taxon>
    </lineage>
</organism>
<accession>A0ABW6WRJ2</accession>
<proteinExistence type="predicted"/>
<evidence type="ECO:0000313" key="1">
    <source>
        <dbReference type="EMBL" id="MFF5295912.1"/>
    </source>
</evidence>
<dbReference type="EMBL" id="JBIAZU010000008">
    <property type="protein sequence ID" value="MFF5295912.1"/>
    <property type="molecule type" value="Genomic_DNA"/>
</dbReference>
<reference evidence="1 2" key="1">
    <citation type="submission" date="2024-10" db="EMBL/GenBank/DDBJ databases">
        <title>The Natural Products Discovery Center: Release of the First 8490 Sequenced Strains for Exploring Actinobacteria Biosynthetic Diversity.</title>
        <authorList>
            <person name="Kalkreuter E."/>
            <person name="Kautsar S.A."/>
            <person name="Yang D."/>
            <person name="Bader C.D."/>
            <person name="Teijaro C.N."/>
            <person name="Fluegel L."/>
            <person name="Davis C.M."/>
            <person name="Simpson J.R."/>
            <person name="Lauterbach L."/>
            <person name="Steele A.D."/>
            <person name="Gui C."/>
            <person name="Meng S."/>
            <person name="Li G."/>
            <person name="Viehrig K."/>
            <person name="Ye F."/>
            <person name="Su P."/>
            <person name="Kiefer A.F."/>
            <person name="Nichols A."/>
            <person name="Cepeda A.J."/>
            <person name="Yan W."/>
            <person name="Fan B."/>
            <person name="Jiang Y."/>
            <person name="Adhikari A."/>
            <person name="Zheng C.-J."/>
            <person name="Schuster L."/>
            <person name="Cowan T.M."/>
            <person name="Smanski M.J."/>
            <person name="Chevrette M.G."/>
            <person name="De Carvalho L.P.S."/>
            <person name="Shen B."/>
        </authorList>
    </citation>
    <scope>NUCLEOTIDE SEQUENCE [LARGE SCALE GENOMIC DNA]</scope>
    <source>
        <strain evidence="1 2">NPDC000087</strain>
    </source>
</reference>
<dbReference type="RefSeq" id="WP_020516114.1">
    <property type="nucleotide sequence ID" value="NZ_JBIAZU010000008.1"/>
</dbReference>
<evidence type="ECO:0000313" key="2">
    <source>
        <dbReference type="Proteomes" id="UP001602245"/>
    </source>
</evidence>
<sequence length="201" mass="22142">MAGRARQIFEDVLNIEINIILKPGMTGRKMPESHFALLDVIGEYNRFLGGEGVDEVVTADTFRVLAERANSAAADAVICRRIARNCDAIERILRRKEVADAVGDGIRDDAGPSVHLPLEMDEVLVVRKVWEVGVESIVMQTVAQLDGDIVTRLDPDRVSTTESPVHTVHRAAVETAFQYWRFLIKTVVEIGGRALPRSPGG</sequence>
<keyword evidence="2" id="KW-1185">Reference proteome</keyword>
<comment type="caution">
    <text evidence="1">The sequence shown here is derived from an EMBL/GenBank/DDBJ whole genome shotgun (WGS) entry which is preliminary data.</text>
</comment>